<keyword evidence="1" id="KW-1133">Transmembrane helix</keyword>
<accession>A0A2T0Z9B8</accession>
<sequence>MSEIVASSPRPSVRASGAVAPRNSYVSSYTDLSREIKAAGLLRRRYGFYWTRIVLTVAAFFAIWVAVPFVHDSWWQLALAAALATVSTQFGYLGHDGAHQQMFHSPQWNRWVARVLSCGFTGLSYSWWMGKHTKHHQAPNQIATDPDIVGGPIAFTPATAAARTGWQAAFTRRQGWLFFPLLMFEGVALHVASITMLVTARGQRHRFTELGAIVLRIAVGIVLPLVFMPLGIAAAFIGVQLALFGLMLGGTFATNHKGMPLVPKSMRVDFLRRQVLMSRNVVGGPFLCFAMGGLNYQIEHHLFPSMPRPNLRMAQPLVKAHCAQQQVHYTEKTLTESYGIVVRYLNQVGIGSRDPFECPLVREYHA</sequence>
<protein>
    <submittedName>
        <fullName evidence="3">Fatty acid desaturase</fullName>
    </submittedName>
</protein>
<dbReference type="PIRSF" id="PIRSF015921">
    <property type="entry name" value="FA_sphinglp_des"/>
    <property type="match status" value="1"/>
</dbReference>
<evidence type="ECO:0000256" key="1">
    <source>
        <dbReference type="SAM" id="Phobius"/>
    </source>
</evidence>
<name>A0A2T0Z9B8_9ACTN</name>
<feature type="transmembrane region" description="Helical" evidence="1">
    <location>
        <begin position="176"/>
        <end position="198"/>
    </location>
</feature>
<feature type="transmembrane region" description="Helical" evidence="1">
    <location>
        <begin position="276"/>
        <end position="298"/>
    </location>
</feature>
<comment type="caution">
    <text evidence="3">The sequence shown here is derived from an EMBL/GenBank/DDBJ whole genome shotgun (WGS) entry which is preliminary data.</text>
</comment>
<dbReference type="InterPro" id="IPR012171">
    <property type="entry name" value="Fatty_acid_desaturase"/>
</dbReference>
<dbReference type="GO" id="GO:0016717">
    <property type="term" value="F:oxidoreductase activity, acting on paired donors, with oxidation of a pair of donors resulting in the reduction of molecular oxygen to two molecules of water"/>
    <property type="evidence" value="ECO:0007669"/>
    <property type="project" value="TreeGrafter"/>
</dbReference>
<dbReference type="OrthoDB" id="104711at2"/>
<dbReference type="PANTHER" id="PTHR19353:SF19">
    <property type="entry name" value="DELTA(5) FATTY ACID DESATURASE C-RELATED"/>
    <property type="match status" value="1"/>
</dbReference>
<dbReference type="Pfam" id="PF00487">
    <property type="entry name" value="FA_desaturase"/>
    <property type="match status" value="1"/>
</dbReference>
<feature type="transmembrane region" description="Helical" evidence="1">
    <location>
        <begin position="111"/>
        <end position="128"/>
    </location>
</feature>
<gene>
    <name evidence="3" type="ORF">CLV47_12621</name>
</gene>
<reference evidence="3 4" key="1">
    <citation type="submission" date="2018-03" db="EMBL/GenBank/DDBJ databases">
        <title>Genomic Encyclopedia of Archaeal and Bacterial Type Strains, Phase II (KMG-II): from individual species to whole genera.</title>
        <authorList>
            <person name="Goeker M."/>
        </authorList>
    </citation>
    <scope>NUCLEOTIDE SEQUENCE [LARGE SCALE GENOMIC DNA]</scope>
    <source>
        <strain evidence="3 4">DSM 100065</strain>
    </source>
</reference>
<dbReference type="GO" id="GO:0016020">
    <property type="term" value="C:membrane"/>
    <property type="evidence" value="ECO:0007669"/>
    <property type="project" value="TreeGrafter"/>
</dbReference>
<evidence type="ECO:0000259" key="2">
    <source>
        <dbReference type="Pfam" id="PF00487"/>
    </source>
</evidence>
<organism evidence="3 4">
    <name type="scientific">Antricoccus suffuscus</name>
    <dbReference type="NCBI Taxonomy" id="1629062"/>
    <lineage>
        <taxon>Bacteria</taxon>
        <taxon>Bacillati</taxon>
        <taxon>Actinomycetota</taxon>
        <taxon>Actinomycetes</taxon>
        <taxon>Geodermatophilales</taxon>
        <taxon>Antricoccaceae</taxon>
        <taxon>Antricoccus</taxon>
    </lineage>
</organism>
<feature type="transmembrane region" description="Helical" evidence="1">
    <location>
        <begin position="210"/>
        <end position="227"/>
    </location>
</feature>
<dbReference type="EMBL" id="PVUE01000026">
    <property type="protein sequence ID" value="PRZ32748.1"/>
    <property type="molecule type" value="Genomic_DNA"/>
</dbReference>
<keyword evidence="1" id="KW-0472">Membrane</keyword>
<evidence type="ECO:0000313" key="3">
    <source>
        <dbReference type="EMBL" id="PRZ32748.1"/>
    </source>
</evidence>
<feature type="transmembrane region" description="Helical" evidence="1">
    <location>
        <begin position="73"/>
        <end position="90"/>
    </location>
</feature>
<dbReference type="Proteomes" id="UP000237752">
    <property type="component" value="Unassembled WGS sequence"/>
</dbReference>
<dbReference type="RefSeq" id="WP_106350944.1">
    <property type="nucleotide sequence ID" value="NZ_PVUE01000026.1"/>
</dbReference>
<feature type="transmembrane region" description="Helical" evidence="1">
    <location>
        <begin position="233"/>
        <end position="255"/>
    </location>
</feature>
<proteinExistence type="predicted"/>
<dbReference type="InterPro" id="IPR005804">
    <property type="entry name" value="FA_desaturase_dom"/>
</dbReference>
<feature type="domain" description="Fatty acid desaturase" evidence="2">
    <location>
        <begin position="73"/>
        <end position="331"/>
    </location>
</feature>
<dbReference type="AlphaFoldDB" id="A0A2T0Z9B8"/>
<evidence type="ECO:0000313" key="4">
    <source>
        <dbReference type="Proteomes" id="UP000237752"/>
    </source>
</evidence>
<dbReference type="CDD" id="cd03506">
    <property type="entry name" value="Delta6-FADS-like"/>
    <property type="match status" value="1"/>
</dbReference>
<feature type="transmembrane region" description="Helical" evidence="1">
    <location>
        <begin position="46"/>
        <end position="67"/>
    </location>
</feature>
<dbReference type="PANTHER" id="PTHR19353">
    <property type="entry name" value="FATTY ACID DESATURASE 2"/>
    <property type="match status" value="1"/>
</dbReference>
<keyword evidence="4" id="KW-1185">Reference proteome</keyword>
<keyword evidence="1" id="KW-0812">Transmembrane</keyword>
<dbReference type="GO" id="GO:0008610">
    <property type="term" value="P:lipid biosynthetic process"/>
    <property type="evidence" value="ECO:0007669"/>
    <property type="project" value="UniProtKB-ARBA"/>
</dbReference>